<reference evidence="3" key="1">
    <citation type="submission" date="2018-02" db="EMBL/GenBank/DDBJ databases">
        <authorList>
            <person name="Hausmann B."/>
        </authorList>
    </citation>
    <scope>NUCLEOTIDE SEQUENCE [LARGE SCALE GENOMIC DNA]</scope>
    <source>
        <strain evidence="3">Peat soil MAG SbA1</strain>
    </source>
</reference>
<sequence>MNWMRLALIIIGAGIVTSLTDWFFAGDWLHRRYTYPEVWRQGAEAKAIALTSPLPFLTCGVFACVCARLGLHSFAGAMKLAVAVWLIGPLPMILTNAAFMKLHRVFVTSYATGWFVKLAIVAMAVALFLH</sequence>
<evidence type="ECO:0000313" key="2">
    <source>
        <dbReference type="EMBL" id="SPF38367.1"/>
    </source>
</evidence>
<keyword evidence="1" id="KW-0472">Membrane</keyword>
<evidence type="ECO:0000313" key="3">
    <source>
        <dbReference type="Proteomes" id="UP000238701"/>
    </source>
</evidence>
<feature type="transmembrane region" description="Helical" evidence="1">
    <location>
        <begin position="6"/>
        <end position="26"/>
    </location>
</feature>
<gene>
    <name evidence="2" type="ORF">SBA1_20067</name>
</gene>
<name>A0A2U3KFN2_9BACT</name>
<organism evidence="2 3">
    <name type="scientific">Candidatus Sulfotelmatobacter kueseliae</name>
    <dbReference type="NCBI Taxonomy" id="2042962"/>
    <lineage>
        <taxon>Bacteria</taxon>
        <taxon>Pseudomonadati</taxon>
        <taxon>Acidobacteriota</taxon>
        <taxon>Terriglobia</taxon>
        <taxon>Terriglobales</taxon>
        <taxon>Candidatus Korobacteraceae</taxon>
        <taxon>Candidatus Sulfotelmatobacter</taxon>
    </lineage>
</organism>
<keyword evidence="1" id="KW-1133">Transmembrane helix</keyword>
<keyword evidence="1" id="KW-0812">Transmembrane</keyword>
<dbReference type="OrthoDB" id="9838754at2"/>
<feature type="transmembrane region" description="Helical" evidence="1">
    <location>
        <begin position="47"/>
        <end position="71"/>
    </location>
</feature>
<proteinExistence type="predicted"/>
<dbReference type="AlphaFoldDB" id="A0A2U3KFN2"/>
<protein>
    <submittedName>
        <fullName evidence="2">Uncharacterized protein</fullName>
    </submittedName>
</protein>
<accession>A0A2U3KFN2</accession>
<evidence type="ECO:0000256" key="1">
    <source>
        <dbReference type="SAM" id="Phobius"/>
    </source>
</evidence>
<dbReference type="EMBL" id="OMOD01000111">
    <property type="protein sequence ID" value="SPF38367.1"/>
    <property type="molecule type" value="Genomic_DNA"/>
</dbReference>
<dbReference type="Proteomes" id="UP000238701">
    <property type="component" value="Unassembled WGS sequence"/>
</dbReference>
<feature type="transmembrane region" description="Helical" evidence="1">
    <location>
        <begin position="77"/>
        <end position="99"/>
    </location>
</feature>
<feature type="transmembrane region" description="Helical" evidence="1">
    <location>
        <begin position="111"/>
        <end position="129"/>
    </location>
</feature>